<dbReference type="PANTHER" id="PTHR10688:SF5">
    <property type="entry name" value="PWWP DOMAIN-CONTAINING PROTEIN 1-RELATED"/>
    <property type="match status" value="1"/>
</dbReference>
<proteinExistence type="predicted"/>
<dbReference type="eggNOG" id="ENOG502QQX0">
    <property type="taxonomic scope" value="Eukaryota"/>
</dbReference>
<accession>G7I8N3</accession>
<dbReference type="OMA" id="EKHEDTW"/>
<evidence type="ECO:0000313" key="2">
    <source>
        <dbReference type="EMBL" id="AES61383.1"/>
    </source>
</evidence>
<organism evidence="2 4">
    <name type="scientific">Medicago truncatula</name>
    <name type="common">Barrel medic</name>
    <name type="synonym">Medicago tribuloides</name>
    <dbReference type="NCBI Taxonomy" id="3880"/>
    <lineage>
        <taxon>Eukaryota</taxon>
        <taxon>Viridiplantae</taxon>
        <taxon>Streptophyta</taxon>
        <taxon>Embryophyta</taxon>
        <taxon>Tracheophyta</taxon>
        <taxon>Spermatophyta</taxon>
        <taxon>Magnoliopsida</taxon>
        <taxon>eudicotyledons</taxon>
        <taxon>Gunneridae</taxon>
        <taxon>Pentapetalae</taxon>
        <taxon>rosids</taxon>
        <taxon>fabids</taxon>
        <taxon>Fabales</taxon>
        <taxon>Fabaceae</taxon>
        <taxon>Papilionoideae</taxon>
        <taxon>50 kb inversion clade</taxon>
        <taxon>NPAAA clade</taxon>
        <taxon>Hologalegina</taxon>
        <taxon>IRL clade</taxon>
        <taxon>Trifolieae</taxon>
        <taxon>Medicago</taxon>
    </lineage>
</organism>
<keyword evidence="4" id="KW-1185">Reference proteome</keyword>
<dbReference type="OrthoDB" id="62853at2759"/>
<dbReference type="PaxDb" id="3880-AES61383"/>
<dbReference type="AlphaFoldDB" id="G7I8N3"/>
<dbReference type="EMBL" id="CM001217">
    <property type="protein sequence ID" value="AES61383.1"/>
    <property type="molecule type" value="Genomic_DNA"/>
</dbReference>
<feature type="compositionally biased region" description="Basic and acidic residues" evidence="1">
    <location>
        <begin position="240"/>
        <end position="251"/>
    </location>
</feature>
<feature type="region of interest" description="Disordered" evidence="1">
    <location>
        <begin position="376"/>
        <end position="404"/>
    </location>
</feature>
<evidence type="ECO:0000313" key="3">
    <source>
        <dbReference type="EnsemblPlants" id="AES61383"/>
    </source>
</evidence>
<reference evidence="3" key="3">
    <citation type="submission" date="2015-04" db="UniProtKB">
        <authorList>
            <consortium name="EnsemblPlants"/>
        </authorList>
    </citation>
    <scope>IDENTIFICATION</scope>
    <source>
        <strain evidence="3">cv. Jemalong A17</strain>
    </source>
</reference>
<feature type="region of interest" description="Disordered" evidence="1">
    <location>
        <begin position="220"/>
        <end position="253"/>
    </location>
</feature>
<dbReference type="KEGG" id="mtr:11411076"/>
<dbReference type="PANTHER" id="PTHR10688">
    <property type="entry name" value="PWWP DOMAIN-CONTAINING PROTEIN"/>
    <property type="match status" value="1"/>
</dbReference>
<gene>
    <name evidence="3" type="primary">11411076</name>
    <name evidence="2" type="ordered locus">MTR_1g083170</name>
</gene>
<reference evidence="2 4" key="1">
    <citation type="journal article" date="2011" name="Nature">
        <title>The Medicago genome provides insight into the evolution of rhizobial symbioses.</title>
        <authorList>
            <person name="Young N.D."/>
            <person name="Debelle F."/>
            <person name="Oldroyd G.E."/>
            <person name="Geurts R."/>
            <person name="Cannon S.B."/>
            <person name="Udvardi M.K."/>
            <person name="Benedito V.A."/>
            <person name="Mayer K.F."/>
            <person name="Gouzy J."/>
            <person name="Schoof H."/>
            <person name="Van de Peer Y."/>
            <person name="Proost S."/>
            <person name="Cook D.R."/>
            <person name="Meyers B.C."/>
            <person name="Spannagl M."/>
            <person name="Cheung F."/>
            <person name="De Mita S."/>
            <person name="Krishnakumar V."/>
            <person name="Gundlach H."/>
            <person name="Zhou S."/>
            <person name="Mudge J."/>
            <person name="Bharti A.K."/>
            <person name="Murray J.D."/>
            <person name="Naoumkina M.A."/>
            <person name="Rosen B."/>
            <person name="Silverstein K.A."/>
            <person name="Tang H."/>
            <person name="Rombauts S."/>
            <person name="Zhao P.X."/>
            <person name="Zhou P."/>
            <person name="Barbe V."/>
            <person name="Bardou P."/>
            <person name="Bechner M."/>
            <person name="Bellec A."/>
            <person name="Berger A."/>
            <person name="Berges H."/>
            <person name="Bidwell S."/>
            <person name="Bisseling T."/>
            <person name="Choisne N."/>
            <person name="Couloux A."/>
            <person name="Denny R."/>
            <person name="Deshpande S."/>
            <person name="Dai X."/>
            <person name="Doyle J.J."/>
            <person name="Dudez A.M."/>
            <person name="Farmer A.D."/>
            <person name="Fouteau S."/>
            <person name="Franken C."/>
            <person name="Gibelin C."/>
            <person name="Gish J."/>
            <person name="Goldstein S."/>
            <person name="Gonzalez A.J."/>
            <person name="Green P.J."/>
            <person name="Hallab A."/>
            <person name="Hartog M."/>
            <person name="Hua A."/>
            <person name="Humphray S.J."/>
            <person name="Jeong D.H."/>
            <person name="Jing Y."/>
            <person name="Jocker A."/>
            <person name="Kenton S.M."/>
            <person name="Kim D.J."/>
            <person name="Klee K."/>
            <person name="Lai H."/>
            <person name="Lang C."/>
            <person name="Lin S."/>
            <person name="Macmil S.L."/>
            <person name="Magdelenat G."/>
            <person name="Matthews L."/>
            <person name="McCorrison J."/>
            <person name="Monaghan E.L."/>
            <person name="Mun J.H."/>
            <person name="Najar F.Z."/>
            <person name="Nicholson C."/>
            <person name="Noirot C."/>
            <person name="O'Bleness M."/>
            <person name="Paule C.R."/>
            <person name="Poulain J."/>
            <person name="Prion F."/>
            <person name="Qin B."/>
            <person name="Qu C."/>
            <person name="Retzel E.F."/>
            <person name="Riddle C."/>
            <person name="Sallet E."/>
            <person name="Samain S."/>
            <person name="Samson N."/>
            <person name="Sanders I."/>
            <person name="Saurat O."/>
            <person name="Scarpelli C."/>
            <person name="Schiex T."/>
            <person name="Segurens B."/>
            <person name="Severin A.J."/>
            <person name="Sherrier D.J."/>
            <person name="Shi R."/>
            <person name="Sims S."/>
            <person name="Singer S.R."/>
            <person name="Sinharoy S."/>
            <person name="Sterck L."/>
            <person name="Viollet A."/>
            <person name="Wang B.B."/>
            <person name="Wang K."/>
            <person name="Wang M."/>
            <person name="Wang X."/>
            <person name="Warfsmann J."/>
            <person name="Weissenbach J."/>
            <person name="White D.D."/>
            <person name="White J.D."/>
            <person name="Wiley G.B."/>
            <person name="Wincker P."/>
            <person name="Xing Y."/>
            <person name="Yang L."/>
            <person name="Yao Z."/>
            <person name="Ying F."/>
            <person name="Zhai J."/>
            <person name="Zhou L."/>
            <person name="Zuber A."/>
            <person name="Denarie J."/>
            <person name="Dixon R.A."/>
            <person name="May G.D."/>
            <person name="Schwartz D.C."/>
            <person name="Rogers J."/>
            <person name="Quetier F."/>
            <person name="Town C.D."/>
            <person name="Roe B.A."/>
        </authorList>
    </citation>
    <scope>NUCLEOTIDE SEQUENCE [LARGE SCALE GENOMIC DNA]</scope>
    <source>
        <strain evidence="2">A17</strain>
        <strain evidence="3 4">cv. Jemalong A17</strain>
    </source>
</reference>
<reference evidence="2 4" key="2">
    <citation type="journal article" date="2014" name="BMC Genomics">
        <title>An improved genome release (version Mt4.0) for the model legume Medicago truncatula.</title>
        <authorList>
            <person name="Tang H."/>
            <person name="Krishnakumar V."/>
            <person name="Bidwell S."/>
            <person name="Rosen B."/>
            <person name="Chan A."/>
            <person name="Zhou S."/>
            <person name="Gentzbittel L."/>
            <person name="Childs K.L."/>
            <person name="Yandell M."/>
            <person name="Gundlach H."/>
            <person name="Mayer K.F."/>
            <person name="Schwartz D.C."/>
            <person name="Town C.D."/>
        </authorList>
    </citation>
    <scope>GENOME REANNOTATION</scope>
    <source>
        <strain evidence="3 4">cv. Jemalong A17</strain>
    </source>
</reference>
<name>G7I8N3_MEDTR</name>
<dbReference type="Proteomes" id="UP000002051">
    <property type="component" value="Unassembled WGS sequence"/>
</dbReference>
<dbReference type="STRING" id="3880.G7I8N3"/>
<dbReference type="InterPro" id="IPR052657">
    <property type="entry name" value="PDP_family_Arabidopsis"/>
</dbReference>
<evidence type="ECO:0000256" key="1">
    <source>
        <dbReference type="SAM" id="MobiDB-lite"/>
    </source>
</evidence>
<dbReference type="EnsemblPlants" id="AES61383">
    <property type="protein sequence ID" value="AES61383"/>
    <property type="gene ID" value="MTR_1g083170"/>
</dbReference>
<sequence>MVIMLCSPAPSNSPVMVEKHQGKAVEKHEDTWSTNQDGVASAKISKVAFDDKGKESSEEKTKRFEPVDAASKRPLVMALPSQIHETSHCILLEGKNSIDVKHDGNVILLVPRDGGEAMEKHEDTWSINQDGVAEAKISKVGFKDKDKGSLEEKTKRFEPIVAASKRPLVMALPSLIHETSHYIHLESKTSIDVKHDGNVIPSVPHDGVLKKINVQKRPTDDLNSEFSAVGEKRRKTTSSHVEKPSTSEKFAHPSGKVDVSASKFLHVCRRLLYELKTIALDPFHGVKRKIHSIVIKFFLRFRSLAYQKCLLLSPPTKNEAPEVRATKSPDDHASALLRMKPVKHIVQPDNPSKAARKRAATDRQEEIDAKRLKKMKALKASDTEKKAATQAPPKVVKPGSTGKVERPAMRFEPTELTIKFPPMTSLPSVAELKARFARFGPIHQSSLRVSSKSSTCRVVFFRKIDAQAAHTFAVANQSLFGNADVRYFLKELELSSPNISEVAKASEDIGANETQPIKDPAVVQQPLPKPMIHLKSILKKKSNRDVLGQGTSKRTQRVKFMLAGEESSRGNRNNSNLDDGSAHSSVAKGFNTKNVQKVISQPSLPILPFHTQSAKTTQHNLHNFEMAPIHTPNFTNTGASTSTTTVDISQQMMGLLTRCHGVVTNLTSSGYVPYRPL</sequence>
<dbReference type="HOGENOM" id="CLU_406199_0_0_1"/>
<evidence type="ECO:0000313" key="4">
    <source>
        <dbReference type="Proteomes" id="UP000002051"/>
    </source>
</evidence>
<protein>
    <submittedName>
        <fullName evidence="2 3">Uncharacterized protein</fullName>
    </submittedName>
</protein>